<name>A0A0S6VRV7_9BACT</name>
<protein>
    <submittedName>
        <fullName evidence="1">Uncharacterized protein</fullName>
    </submittedName>
</protein>
<dbReference type="EMBL" id="DF820455">
    <property type="protein sequence ID" value="GAK50085.1"/>
    <property type="molecule type" value="Genomic_DNA"/>
</dbReference>
<evidence type="ECO:0000313" key="2">
    <source>
        <dbReference type="Proteomes" id="UP000030700"/>
    </source>
</evidence>
<dbReference type="Proteomes" id="UP000030700">
    <property type="component" value="Unassembled WGS sequence"/>
</dbReference>
<organism evidence="1">
    <name type="scientific">Candidatus Moduliflexus flocculans</name>
    <dbReference type="NCBI Taxonomy" id="1499966"/>
    <lineage>
        <taxon>Bacteria</taxon>
        <taxon>Candidatus Moduliflexota</taxon>
        <taxon>Candidatus Moduliflexia</taxon>
        <taxon>Candidatus Moduliflexales</taxon>
        <taxon>Candidatus Moduliflexaceae</taxon>
    </lineage>
</organism>
<sequence length="115" mass="13482">MFYNIIQDFSEIIAAYSVTKFEKFGSATSLVAQIEFKDRSILHIKDYLFVDGTRKYAYHWQDAGGVLRMRWDNSPHHPQIANFPHHKYLFPDVVAESHERNLRDVLAVIRQVLTT</sequence>
<evidence type="ECO:0000313" key="1">
    <source>
        <dbReference type="EMBL" id="GAK50085.1"/>
    </source>
</evidence>
<keyword evidence="2" id="KW-1185">Reference proteome</keyword>
<dbReference type="InterPro" id="IPR045397">
    <property type="entry name" value="TumE-like"/>
</dbReference>
<dbReference type="Pfam" id="PF20126">
    <property type="entry name" value="TumE"/>
    <property type="match status" value="1"/>
</dbReference>
<gene>
    <name evidence="1" type="ORF">U14_01311</name>
</gene>
<dbReference type="AlphaFoldDB" id="A0A0S6VRV7"/>
<proteinExistence type="predicted"/>
<accession>A0A0S6VRV7</accession>
<reference evidence="1" key="1">
    <citation type="journal article" date="2015" name="PeerJ">
        <title>First genomic representation of candidate bacterial phylum KSB3 points to enhanced environmental sensing as a trigger of wastewater bulking.</title>
        <authorList>
            <person name="Sekiguchi Y."/>
            <person name="Ohashi A."/>
            <person name="Parks D.H."/>
            <person name="Yamauchi T."/>
            <person name="Tyson G.W."/>
            <person name="Hugenholtz P."/>
        </authorList>
    </citation>
    <scope>NUCLEOTIDE SEQUENCE [LARGE SCALE GENOMIC DNA]</scope>
</reference>
<dbReference type="HOGENOM" id="CLU_159819_1_0_0"/>
<dbReference type="STRING" id="1499966.U14_01311"/>